<dbReference type="RefSeq" id="WP_045106727.1">
    <property type="nucleotide sequence ID" value="NZ_LN681225.1"/>
</dbReference>
<protein>
    <submittedName>
        <fullName evidence="1">Uncharacterized protein</fullName>
    </submittedName>
</protein>
<reference evidence="2" key="1">
    <citation type="submission" date="2014-09" db="EMBL/GenBank/DDBJ databases">
        <authorList>
            <person name="Gomez-Valero L."/>
        </authorList>
    </citation>
    <scope>NUCLEOTIDE SEQUENCE [LARGE SCALE GENOMIC DNA]</scope>
    <source>
        <strain evidence="2">ATCC35250</strain>
    </source>
</reference>
<proteinExistence type="predicted"/>
<evidence type="ECO:0000313" key="1">
    <source>
        <dbReference type="EMBL" id="CEK11543.1"/>
    </source>
</evidence>
<dbReference type="Proteomes" id="UP000032803">
    <property type="component" value="Chromosome I"/>
</dbReference>
<dbReference type="PATRIC" id="fig|449.7.peg.1077"/>
<accession>A0A0A8US36</accession>
<sequence>MQEKREIISISSTSEDLPSPVYTDKVVFINYQSASPWSHSAVQAGSHYLSIHPVTHFHPHPTSNQFHDPDDSATKALELWRNIIQPIVSIPMAFGNENELTEYPYEKIEVPVTPEEYQQAKNLIDQQVLAGQSGDIKYSAFSFFGSSCAYGSQKVLEKITHSTPESSLAAPSFWEKAIVWPQAHFNRVRQVSQSRQVSQTPSSSPKPLVSVAKRGWFSNSKPDNEFNDTMKIERLTYF</sequence>
<dbReference type="AlphaFoldDB" id="A0A0A8US36"/>
<dbReference type="OrthoDB" id="5653349at2"/>
<organism evidence="1 2">
    <name type="scientific">Legionella hackeliae</name>
    <dbReference type="NCBI Taxonomy" id="449"/>
    <lineage>
        <taxon>Bacteria</taxon>
        <taxon>Pseudomonadati</taxon>
        <taxon>Pseudomonadota</taxon>
        <taxon>Gammaproteobacteria</taxon>
        <taxon>Legionellales</taxon>
        <taxon>Legionellaceae</taxon>
        <taxon>Legionella</taxon>
    </lineage>
</organism>
<name>A0A0A8US36_LEGHA</name>
<dbReference type="EMBL" id="LN681225">
    <property type="protein sequence ID" value="CEK11543.1"/>
    <property type="molecule type" value="Genomic_DNA"/>
</dbReference>
<keyword evidence="2" id="KW-1185">Reference proteome</keyword>
<dbReference type="HOGENOM" id="CLU_1164701_0_0_6"/>
<dbReference type="KEGG" id="lha:LHA_2537"/>
<evidence type="ECO:0000313" key="2">
    <source>
        <dbReference type="Proteomes" id="UP000032803"/>
    </source>
</evidence>
<gene>
    <name evidence="1" type="ORF">LHA_2537</name>
</gene>